<protein>
    <submittedName>
        <fullName evidence="1">Uncharacterized protein</fullName>
    </submittedName>
</protein>
<dbReference type="EMBL" id="CP010835">
    <property type="protein sequence ID" value="AMM53228.1"/>
    <property type="molecule type" value="Genomic_DNA"/>
</dbReference>
<dbReference type="PATRIC" id="fig|1609559.3.peg.208"/>
<dbReference type="STRING" id="1609559.TQ32_00995"/>
<reference evidence="1 2" key="2">
    <citation type="journal article" date="2016" name="Int. J. Syst. Evol. Microbiol.">
        <title>Pyrococcus kukulkanii sp. nov., a hyperthermophilic, piezophilic archaeon isolated from a deep-sea hydrothermal vent.</title>
        <authorList>
            <person name="Callac N."/>
            <person name="Oger P."/>
            <person name="Lesongeur F."/>
            <person name="Rattray J.E."/>
            <person name="Vannier P."/>
            <person name="Michoud G."/>
            <person name="Beauverger M."/>
            <person name="Gayet N."/>
            <person name="Rouxel O."/>
            <person name="Jebbar M."/>
            <person name="Godfroy A."/>
        </authorList>
    </citation>
    <scope>NUCLEOTIDE SEQUENCE [LARGE SCALE GENOMIC DNA]</scope>
    <source>
        <strain evidence="1 2">NCB100</strain>
    </source>
</reference>
<dbReference type="KEGG" id="pyc:TQ32_00995"/>
<dbReference type="GeneID" id="28490365"/>
<accession>A0A127B7H9</accession>
<dbReference type="RefSeq" id="WP_068320165.1">
    <property type="nucleotide sequence ID" value="NZ_CP010835.1"/>
</dbReference>
<reference evidence="2" key="1">
    <citation type="submission" date="2015-02" db="EMBL/GenBank/DDBJ databases">
        <title>Pyrococcus kukulkanii sp. nov., a novel hyperthermophilic archaeon isolated from a deep-sea hydrothermal vent at the Guaymas Basin.</title>
        <authorList>
            <person name="Oger P.M."/>
            <person name="Callac N."/>
            <person name="Jebbar M."/>
            <person name="Godfroy A."/>
        </authorList>
    </citation>
    <scope>NUCLEOTIDE SEQUENCE [LARGE SCALE GENOMIC DNA]</scope>
    <source>
        <strain evidence="2">NCB100</strain>
    </source>
</reference>
<proteinExistence type="predicted"/>
<evidence type="ECO:0000313" key="1">
    <source>
        <dbReference type="EMBL" id="AMM53228.1"/>
    </source>
</evidence>
<evidence type="ECO:0000313" key="2">
    <source>
        <dbReference type="Proteomes" id="UP000070587"/>
    </source>
</evidence>
<name>A0A127B7H9_9EURY</name>
<sequence length="193" mass="21751">MNGTELKQVGFECNDPEFHWDNIEYKAMLVCKAFIYNPAQEAVSLNSVSVKEWHTDNSEFMSSLDSSWTVEYPEVIQSSKIATIVFKNTAHTGLITLEKDLFGAHVLISLRYVISPQNGNDIIFTGTDTVNIKQDNKDVTVDVGTNLALIGLDVKAGITIIRLVRSRETMKALKSAWPYVVSFFRWAWPKLDS</sequence>
<organism evidence="1 2">
    <name type="scientific">Pyrococcus kukulkanii</name>
    <dbReference type="NCBI Taxonomy" id="1609559"/>
    <lineage>
        <taxon>Archaea</taxon>
        <taxon>Methanobacteriati</taxon>
        <taxon>Methanobacteriota</taxon>
        <taxon>Thermococci</taxon>
        <taxon>Thermococcales</taxon>
        <taxon>Thermococcaceae</taxon>
        <taxon>Pyrococcus</taxon>
    </lineage>
</organism>
<gene>
    <name evidence="1" type="ORF">TQ32_00995</name>
</gene>
<dbReference type="OrthoDB" id="102331at2157"/>
<dbReference type="Proteomes" id="UP000070587">
    <property type="component" value="Chromosome"/>
</dbReference>
<dbReference type="AlphaFoldDB" id="A0A127B7H9"/>